<dbReference type="Proteomes" id="UP001597068">
    <property type="component" value="Unassembled WGS sequence"/>
</dbReference>
<evidence type="ECO:0000313" key="3">
    <source>
        <dbReference type="Proteomes" id="UP001597068"/>
    </source>
</evidence>
<gene>
    <name evidence="2" type="ORF">ACFQ04_10245</name>
</gene>
<accession>A0ABW3G6V0</accession>
<dbReference type="InterPro" id="IPR041347">
    <property type="entry name" value="MftR_C"/>
</dbReference>
<sequence length="165" mass="18077">MSTSHHQAVRRASGVRYFSDKREALFWGADEFETSFLDPIDALPPDTPAMAVVMAAVQGGAARFTPERREFSALRSGIVEATPQLRERERDKLARLARLIAARLVARGVGATDAELAAQSGVTVFVAAFDRWVVGDEESPESLCRRLFDDLARLAGQLNNSTETV</sequence>
<dbReference type="Gene3D" id="1.10.357.10">
    <property type="entry name" value="Tetracycline Repressor, domain 2"/>
    <property type="match status" value="1"/>
</dbReference>
<name>A0ABW3G6V0_9NOCA</name>
<dbReference type="EMBL" id="JBHTIL010000001">
    <property type="protein sequence ID" value="MFD0926116.1"/>
    <property type="molecule type" value="Genomic_DNA"/>
</dbReference>
<dbReference type="Pfam" id="PF17754">
    <property type="entry name" value="TetR_C_14"/>
    <property type="match status" value="1"/>
</dbReference>
<reference evidence="3" key="1">
    <citation type="journal article" date="2019" name="Int. J. Syst. Evol. Microbiol.">
        <title>The Global Catalogue of Microorganisms (GCM) 10K type strain sequencing project: providing services to taxonomists for standard genome sequencing and annotation.</title>
        <authorList>
            <consortium name="The Broad Institute Genomics Platform"/>
            <consortium name="The Broad Institute Genome Sequencing Center for Infectious Disease"/>
            <person name="Wu L."/>
            <person name="Ma J."/>
        </authorList>
    </citation>
    <scope>NUCLEOTIDE SEQUENCE [LARGE SCALE GENOMIC DNA]</scope>
    <source>
        <strain evidence="3">CCUG 50873</strain>
    </source>
</reference>
<protein>
    <submittedName>
        <fullName evidence="2">TetR family transcriptional regulator</fullName>
    </submittedName>
</protein>
<feature type="domain" description="MftR C-terminal" evidence="1">
    <location>
        <begin position="48"/>
        <end position="153"/>
    </location>
</feature>
<proteinExistence type="predicted"/>
<evidence type="ECO:0000313" key="2">
    <source>
        <dbReference type="EMBL" id="MFD0926116.1"/>
    </source>
</evidence>
<evidence type="ECO:0000259" key="1">
    <source>
        <dbReference type="Pfam" id="PF17754"/>
    </source>
</evidence>
<comment type="caution">
    <text evidence="2">The sequence shown here is derived from an EMBL/GenBank/DDBJ whole genome shotgun (WGS) entry which is preliminary data.</text>
</comment>
<keyword evidence="3" id="KW-1185">Reference proteome</keyword>
<organism evidence="2 3">
    <name type="scientific">Williamsia deligens</name>
    <dbReference type="NCBI Taxonomy" id="321325"/>
    <lineage>
        <taxon>Bacteria</taxon>
        <taxon>Bacillati</taxon>
        <taxon>Actinomycetota</taxon>
        <taxon>Actinomycetes</taxon>
        <taxon>Mycobacteriales</taxon>
        <taxon>Nocardiaceae</taxon>
        <taxon>Williamsia</taxon>
    </lineage>
</organism>
<dbReference type="RefSeq" id="WP_253645988.1">
    <property type="nucleotide sequence ID" value="NZ_BAAAMO010000002.1"/>
</dbReference>